<feature type="region of interest" description="Disordered" evidence="1">
    <location>
        <begin position="195"/>
        <end position="277"/>
    </location>
</feature>
<dbReference type="EMBL" id="NHTK01001120">
    <property type="protein sequence ID" value="PPR02992.1"/>
    <property type="molecule type" value="Genomic_DNA"/>
</dbReference>
<reference evidence="2 3" key="1">
    <citation type="journal article" date="2018" name="Evol. Lett.">
        <title>Horizontal gene cluster transfer increased hallucinogenic mushroom diversity.</title>
        <authorList>
            <person name="Reynolds H.T."/>
            <person name="Vijayakumar V."/>
            <person name="Gluck-Thaler E."/>
            <person name="Korotkin H.B."/>
            <person name="Matheny P.B."/>
            <person name="Slot J.C."/>
        </authorList>
    </citation>
    <scope>NUCLEOTIDE SEQUENCE [LARGE SCALE GENOMIC DNA]</scope>
    <source>
        <strain evidence="2 3">2629</strain>
    </source>
</reference>
<feature type="region of interest" description="Disordered" evidence="1">
    <location>
        <begin position="1"/>
        <end position="176"/>
    </location>
</feature>
<evidence type="ECO:0000256" key="1">
    <source>
        <dbReference type="SAM" id="MobiDB-lite"/>
    </source>
</evidence>
<feature type="compositionally biased region" description="Pro residues" evidence="1">
    <location>
        <begin position="98"/>
        <end position="108"/>
    </location>
</feature>
<feature type="compositionally biased region" description="Basic and acidic residues" evidence="1">
    <location>
        <begin position="119"/>
        <end position="131"/>
    </location>
</feature>
<feature type="compositionally biased region" description="Pro residues" evidence="1">
    <location>
        <begin position="76"/>
        <end position="87"/>
    </location>
</feature>
<feature type="compositionally biased region" description="Low complexity" evidence="1">
    <location>
        <begin position="230"/>
        <end position="240"/>
    </location>
</feature>
<name>A0A409YJ22_9AGAR</name>
<dbReference type="Proteomes" id="UP000284842">
    <property type="component" value="Unassembled WGS sequence"/>
</dbReference>
<feature type="compositionally biased region" description="Basic and acidic residues" evidence="1">
    <location>
        <begin position="203"/>
        <end position="228"/>
    </location>
</feature>
<comment type="caution">
    <text evidence="2">The sequence shown here is derived from an EMBL/GenBank/DDBJ whole genome shotgun (WGS) entry which is preliminary data.</text>
</comment>
<evidence type="ECO:0000313" key="2">
    <source>
        <dbReference type="EMBL" id="PPR02992.1"/>
    </source>
</evidence>
<sequence length="277" mass="30554">MSAPGKGDDIASTGDTPDNPIDVDMLDDEDWVTKPPDELEHAKPPHPMDSDDAEMLTVEELVSARMLSSGSSPARPSSPPPIPLPPSPKDDTYVPSSSPSPPTPPTPPLIRARRRGKKKAEDSGSQHEPSKSKPIRRRSPSSEQPRRVRPRPASPIPATSDASTARPNEGPSRQTTLTEIFTAALVNSRMWVDEIDEPTAEEQAQRRDAEDRRMTAMQRRAEQEDRASRARIAQAVAARQRAGRETQDRAATRIRRRRPSAPDDDPPPAYHTLFPDQ</sequence>
<proteinExistence type="predicted"/>
<feature type="compositionally biased region" description="Basic and acidic residues" evidence="1">
    <location>
        <begin position="31"/>
        <end position="49"/>
    </location>
</feature>
<gene>
    <name evidence="2" type="ORF">CVT24_012180</name>
</gene>
<keyword evidence="3" id="KW-1185">Reference proteome</keyword>
<feature type="compositionally biased region" description="Polar residues" evidence="1">
    <location>
        <begin position="160"/>
        <end position="176"/>
    </location>
</feature>
<evidence type="ECO:0000313" key="3">
    <source>
        <dbReference type="Proteomes" id="UP000284842"/>
    </source>
</evidence>
<dbReference type="InParanoid" id="A0A409YJ22"/>
<feature type="compositionally biased region" description="Basic and acidic residues" evidence="1">
    <location>
        <begin position="242"/>
        <end position="251"/>
    </location>
</feature>
<protein>
    <submittedName>
        <fullName evidence="2">Uncharacterized protein</fullName>
    </submittedName>
</protein>
<accession>A0A409YJ22</accession>
<organism evidence="2 3">
    <name type="scientific">Panaeolus cyanescens</name>
    <dbReference type="NCBI Taxonomy" id="181874"/>
    <lineage>
        <taxon>Eukaryota</taxon>
        <taxon>Fungi</taxon>
        <taxon>Dikarya</taxon>
        <taxon>Basidiomycota</taxon>
        <taxon>Agaricomycotina</taxon>
        <taxon>Agaricomycetes</taxon>
        <taxon>Agaricomycetidae</taxon>
        <taxon>Agaricales</taxon>
        <taxon>Agaricineae</taxon>
        <taxon>Galeropsidaceae</taxon>
        <taxon>Panaeolus</taxon>
    </lineage>
</organism>
<dbReference type="AlphaFoldDB" id="A0A409YJ22"/>